<organism evidence="1 2">
    <name type="scientific">Melastoma candidum</name>
    <dbReference type="NCBI Taxonomy" id="119954"/>
    <lineage>
        <taxon>Eukaryota</taxon>
        <taxon>Viridiplantae</taxon>
        <taxon>Streptophyta</taxon>
        <taxon>Embryophyta</taxon>
        <taxon>Tracheophyta</taxon>
        <taxon>Spermatophyta</taxon>
        <taxon>Magnoliopsida</taxon>
        <taxon>eudicotyledons</taxon>
        <taxon>Gunneridae</taxon>
        <taxon>Pentapetalae</taxon>
        <taxon>rosids</taxon>
        <taxon>malvids</taxon>
        <taxon>Myrtales</taxon>
        <taxon>Melastomataceae</taxon>
        <taxon>Melastomatoideae</taxon>
        <taxon>Melastomateae</taxon>
        <taxon>Melastoma</taxon>
    </lineage>
</organism>
<keyword evidence="2" id="KW-1185">Reference proteome</keyword>
<accession>A0ACB9RXF5</accession>
<evidence type="ECO:0000313" key="1">
    <source>
        <dbReference type="EMBL" id="KAI4383698.1"/>
    </source>
</evidence>
<reference evidence="2" key="1">
    <citation type="journal article" date="2023" name="Front. Plant Sci.">
        <title>Chromosomal-level genome assembly of Melastoma candidum provides insights into trichome evolution.</title>
        <authorList>
            <person name="Zhong Y."/>
            <person name="Wu W."/>
            <person name="Sun C."/>
            <person name="Zou P."/>
            <person name="Liu Y."/>
            <person name="Dai S."/>
            <person name="Zhou R."/>
        </authorList>
    </citation>
    <scope>NUCLEOTIDE SEQUENCE [LARGE SCALE GENOMIC DNA]</scope>
</reference>
<protein>
    <submittedName>
        <fullName evidence="1">Uncharacterized protein</fullName>
    </submittedName>
</protein>
<gene>
    <name evidence="1" type="ORF">MLD38_009504</name>
</gene>
<evidence type="ECO:0000313" key="2">
    <source>
        <dbReference type="Proteomes" id="UP001057402"/>
    </source>
</evidence>
<dbReference type="Proteomes" id="UP001057402">
    <property type="component" value="Chromosome 3"/>
</dbReference>
<proteinExistence type="predicted"/>
<comment type="caution">
    <text evidence="1">The sequence shown here is derived from an EMBL/GenBank/DDBJ whole genome shotgun (WGS) entry which is preliminary data.</text>
</comment>
<dbReference type="EMBL" id="CM042882">
    <property type="protein sequence ID" value="KAI4383698.1"/>
    <property type="molecule type" value="Genomic_DNA"/>
</dbReference>
<sequence length="247" mass="27162">MLLTPDLRWDCSDDRELQFTGCCRCSDSESAPPDMNLVLWDGTVKTSTPPPSKHPRSCDCEGRVSAGEVTLEHGQDHGMALCPADSFYIGHLMPSLSMDELLVASRKDCILPIGFFPGTNDGRVITSSSIASLCNKLASRAQLVSMISDSSDGGNEPFACTEYSNGGVLIKILPDFIIRLILHSNSRCKNGKGTGCEGMKGSLKLCYTSELKKQYDLSWFQGENAVSQTRYHKGVHEQVLLRRKLFF</sequence>
<name>A0ACB9RXF5_9MYRT</name>